<dbReference type="AlphaFoldDB" id="A0A0C3B268"/>
<feature type="transmembrane region" description="Helical" evidence="8">
    <location>
        <begin position="234"/>
        <end position="256"/>
    </location>
</feature>
<dbReference type="InterPro" id="IPR036259">
    <property type="entry name" value="MFS_trans_sf"/>
</dbReference>
<dbReference type="InterPro" id="IPR011701">
    <property type="entry name" value="MFS"/>
</dbReference>
<evidence type="ECO:0000256" key="6">
    <source>
        <dbReference type="ARBA" id="ARBA00023136"/>
    </source>
</evidence>
<dbReference type="FunFam" id="1.20.1250.20:FF:000286">
    <property type="entry name" value="MFS efflux transporter"/>
    <property type="match status" value="1"/>
</dbReference>
<evidence type="ECO:0000256" key="1">
    <source>
        <dbReference type="ARBA" id="ARBA00004127"/>
    </source>
</evidence>
<feature type="transmembrane region" description="Helical" evidence="8">
    <location>
        <begin position="117"/>
        <end position="140"/>
    </location>
</feature>
<dbReference type="OrthoDB" id="413079at2759"/>
<dbReference type="PANTHER" id="PTHR23514:SF3">
    <property type="entry name" value="BYPASS OF STOP CODON PROTEIN 6"/>
    <property type="match status" value="1"/>
</dbReference>
<feature type="transmembrane region" description="Helical" evidence="8">
    <location>
        <begin position="171"/>
        <end position="187"/>
    </location>
</feature>
<evidence type="ECO:0000313" key="11">
    <source>
        <dbReference type="Proteomes" id="UP000054097"/>
    </source>
</evidence>
<accession>A0A0C3B268</accession>
<evidence type="ECO:0000256" key="5">
    <source>
        <dbReference type="ARBA" id="ARBA00022989"/>
    </source>
</evidence>
<evidence type="ECO:0000256" key="3">
    <source>
        <dbReference type="ARBA" id="ARBA00022448"/>
    </source>
</evidence>
<feature type="transmembrane region" description="Helical" evidence="8">
    <location>
        <begin position="471"/>
        <end position="490"/>
    </location>
</feature>
<keyword evidence="11" id="KW-1185">Reference proteome</keyword>
<keyword evidence="6 8" id="KW-0472">Membrane</keyword>
<dbReference type="Gene3D" id="1.20.1250.20">
    <property type="entry name" value="MFS general substrate transporter like domains"/>
    <property type="match status" value="2"/>
</dbReference>
<feature type="compositionally biased region" description="Polar residues" evidence="7">
    <location>
        <begin position="1"/>
        <end position="14"/>
    </location>
</feature>
<evidence type="ECO:0000256" key="2">
    <source>
        <dbReference type="ARBA" id="ARBA00008335"/>
    </source>
</evidence>
<evidence type="ECO:0000256" key="8">
    <source>
        <dbReference type="SAM" id="Phobius"/>
    </source>
</evidence>
<dbReference type="PROSITE" id="PS50850">
    <property type="entry name" value="MFS"/>
    <property type="match status" value="1"/>
</dbReference>
<comment type="subcellular location">
    <subcellularLocation>
        <location evidence="1">Endomembrane system</location>
        <topology evidence="1">Multi-pass membrane protein</topology>
    </subcellularLocation>
</comment>
<reference evidence="11" key="2">
    <citation type="submission" date="2015-01" db="EMBL/GenBank/DDBJ databases">
        <title>Evolutionary Origins and Diversification of the Mycorrhizal Mutualists.</title>
        <authorList>
            <consortium name="DOE Joint Genome Institute"/>
            <consortium name="Mycorrhizal Genomics Consortium"/>
            <person name="Kohler A."/>
            <person name="Kuo A."/>
            <person name="Nagy L.G."/>
            <person name="Floudas D."/>
            <person name="Copeland A."/>
            <person name="Barry K.W."/>
            <person name="Cichocki N."/>
            <person name="Veneault-Fourrey C."/>
            <person name="LaButti K."/>
            <person name="Lindquist E.A."/>
            <person name="Lipzen A."/>
            <person name="Lundell T."/>
            <person name="Morin E."/>
            <person name="Murat C."/>
            <person name="Riley R."/>
            <person name="Ohm R."/>
            <person name="Sun H."/>
            <person name="Tunlid A."/>
            <person name="Henrissat B."/>
            <person name="Grigoriev I.V."/>
            <person name="Hibbett D.S."/>
            <person name="Martin F."/>
        </authorList>
    </citation>
    <scope>NUCLEOTIDE SEQUENCE [LARGE SCALE GENOMIC DNA]</scope>
    <source>
        <strain evidence="11">MAFF 305830</strain>
    </source>
</reference>
<dbReference type="SUPFAM" id="SSF103473">
    <property type="entry name" value="MFS general substrate transporter"/>
    <property type="match status" value="1"/>
</dbReference>
<feature type="transmembrane region" description="Helical" evidence="8">
    <location>
        <begin position="208"/>
        <end position="228"/>
    </location>
</feature>
<sequence>MSTTTTILNTTPMHSHNAKKASDSADTSSSANIVNIHVDDRLKTDAALVSQRVLAPSSGTQSLHEGAQNFDSITPKMRRYEMVVFAAMSFALFLAGWNDGTVGPLLPRIQEVYGVGYAVVSVIFICACIGFVTGSLANVYLTDRYNLGLLMIGASACQVVAYAILAAAPPYPLFCIAFMINGFGISIQDAQANSLVASFSRSPNEKMGVLHAVYGLGAFAAPLSATQFAQIPKWSFHFLMSLGIALLNTLLLFVTVKGHSLEAILKGVGSSPPETRTADMELSNTRPVDGNSSSETGEVAPAPPSKSSMNQILRNVTVQLMAVFIFVYVGVEVTIGGWIVTFIISERGGGPSSGYISSGFFGGLMVGRVALLWLNKKVGERRVVFGYALLAIGLEVVIWLVPHLIGNAVAISIIGVLLGPMYPICINHAGRIIPRNILSGSIGWIAGFGQAGSAVLPFITGALASQFGIVSLQPLLVSMMAFMTILWALVPGHSKRRD</sequence>
<reference evidence="10 11" key="1">
    <citation type="submission" date="2014-04" db="EMBL/GenBank/DDBJ databases">
        <authorList>
            <consortium name="DOE Joint Genome Institute"/>
            <person name="Kuo A."/>
            <person name="Zuccaro A."/>
            <person name="Kohler A."/>
            <person name="Nagy L.G."/>
            <person name="Floudas D."/>
            <person name="Copeland A."/>
            <person name="Barry K.W."/>
            <person name="Cichocki N."/>
            <person name="Veneault-Fourrey C."/>
            <person name="LaButti K."/>
            <person name="Lindquist E.A."/>
            <person name="Lipzen A."/>
            <person name="Lundell T."/>
            <person name="Morin E."/>
            <person name="Murat C."/>
            <person name="Sun H."/>
            <person name="Tunlid A."/>
            <person name="Henrissat B."/>
            <person name="Grigoriev I.V."/>
            <person name="Hibbett D.S."/>
            <person name="Martin F."/>
            <person name="Nordberg H.P."/>
            <person name="Cantor M.N."/>
            <person name="Hua S.X."/>
        </authorList>
    </citation>
    <scope>NUCLEOTIDE SEQUENCE [LARGE SCALE GENOMIC DNA]</scope>
    <source>
        <strain evidence="10 11">MAFF 305830</strain>
    </source>
</reference>
<evidence type="ECO:0000259" key="9">
    <source>
        <dbReference type="PROSITE" id="PS50850"/>
    </source>
</evidence>
<evidence type="ECO:0000256" key="7">
    <source>
        <dbReference type="SAM" id="MobiDB-lite"/>
    </source>
</evidence>
<organism evidence="10 11">
    <name type="scientific">Serendipita vermifera MAFF 305830</name>
    <dbReference type="NCBI Taxonomy" id="933852"/>
    <lineage>
        <taxon>Eukaryota</taxon>
        <taxon>Fungi</taxon>
        <taxon>Dikarya</taxon>
        <taxon>Basidiomycota</taxon>
        <taxon>Agaricomycotina</taxon>
        <taxon>Agaricomycetes</taxon>
        <taxon>Sebacinales</taxon>
        <taxon>Serendipitaceae</taxon>
        <taxon>Serendipita</taxon>
    </lineage>
</organism>
<dbReference type="InterPro" id="IPR051788">
    <property type="entry name" value="MFS_Transporter"/>
</dbReference>
<proteinExistence type="inferred from homology"/>
<feature type="transmembrane region" description="Helical" evidence="8">
    <location>
        <begin position="80"/>
        <end position="97"/>
    </location>
</feature>
<dbReference type="EMBL" id="KN824283">
    <property type="protein sequence ID" value="KIM30930.1"/>
    <property type="molecule type" value="Genomic_DNA"/>
</dbReference>
<feature type="transmembrane region" description="Helical" evidence="8">
    <location>
        <begin position="316"/>
        <end position="343"/>
    </location>
</feature>
<evidence type="ECO:0000313" key="10">
    <source>
        <dbReference type="EMBL" id="KIM30930.1"/>
    </source>
</evidence>
<dbReference type="GO" id="GO:0022857">
    <property type="term" value="F:transmembrane transporter activity"/>
    <property type="evidence" value="ECO:0007669"/>
    <property type="project" value="InterPro"/>
</dbReference>
<keyword evidence="5 8" id="KW-1133">Transmembrane helix</keyword>
<keyword evidence="4 8" id="KW-0812">Transmembrane</keyword>
<dbReference type="STRING" id="933852.A0A0C3B268"/>
<dbReference type="Proteomes" id="UP000054097">
    <property type="component" value="Unassembled WGS sequence"/>
</dbReference>
<feature type="transmembrane region" description="Helical" evidence="8">
    <location>
        <begin position="355"/>
        <end position="374"/>
    </location>
</feature>
<feature type="transmembrane region" description="Helical" evidence="8">
    <location>
        <begin position="437"/>
        <end position="459"/>
    </location>
</feature>
<dbReference type="PANTHER" id="PTHR23514">
    <property type="entry name" value="BYPASS OF STOP CODON PROTEIN 6"/>
    <property type="match status" value="1"/>
</dbReference>
<dbReference type="HOGENOM" id="CLU_021993_6_0_1"/>
<protein>
    <recommendedName>
        <fullName evidence="9">Major facilitator superfamily (MFS) profile domain-containing protein</fullName>
    </recommendedName>
</protein>
<name>A0A0C3B268_SERVB</name>
<evidence type="ECO:0000256" key="4">
    <source>
        <dbReference type="ARBA" id="ARBA00022692"/>
    </source>
</evidence>
<gene>
    <name evidence="10" type="ORF">M408DRAFT_21744</name>
</gene>
<feature type="compositionally biased region" description="Polar residues" evidence="7">
    <location>
        <begin position="282"/>
        <end position="296"/>
    </location>
</feature>
<feature type="region of interest" description="Disordered" evidence="7">
    <location>
        <begin position="270"/>
        <end position="307"/>
    </location>
</feature>
<dbReference type="GO" id="GO:0016020">
    <property type="term" value="C:membrane"/>
    <property type="evidence" value="ECO:0007669"/>
    <property type="project" value="TreeGrafter"/>
</dbReference>
<feature type="transmembrane region" description="Helical" evidence="8">
    <location>
        <begin position="147"/>
        <end position="165"/>
    </location>
</feature>
<keyword evidence="3" id="KW-0813">Transport</keyword>
<dbReference type="GO" id="GO:0012505">
    <property type="term" value="C:endomembrane system"/>
    <property type="evidence" value="ECO:0007669"/>
    <property type="project" value="UniProtKB-SubCell"/>
</dbReference>
<dbReference type="Pfam" id="PF07690">
    <property type="entry name" value="MFS_1"/>
    <property type="match status" value="1"/>
</dbReference>
<feature type="domain" description="Major facilitator superfamily (MFS) profile" evidence="9">
    <location>
        <begin position="84"/>
        <end position="496"/>
    </location>
</feature>
<dbReference type="InterPro" id="IPR020846">
    <property type="entry name" value="MFS_dom"/>
</dbReference>
<comment type="similarity">
    <text evidence="2">Belongs to the major facilitator superfamily.</text>
</comment>
<feature type="region of interest" description="Disordered" evidence="7">
    <location>
        <begin position="1"/>
        <end position="26"/>
    </location>
</feature>
<feature type="transmembrane region" description="Helical" evidence="8">
    <location>
        <begin position="407"/>
        <end position="425"/>
    </location>
</feature>
<feature type="transmembrane region" description="Helical" evidence="8">
    <location>
        <begin position="383"/>
        <end position="401"/>
    </location>
</feature>